<proteinExistence type="predicted"/>
<reference evidence="2" key="2">
    <citation type="submission" date="2025-09" db="UniProtKB">
        <authorList>
            <consortium name="Ensembl"/>
        </authorList>
    </citation>
    <scope>IDENTIFICATION</scope>
</reference>
<organism evidence="2 3">
    <name type="scientific">Mus spicilegus</name>
    <name type="common">Mound-building mouse</name>
    <dbReference type="NCBI Taxonomy" id="10103"/>
    <lineage>
        <taxon>Eukaryota</taxon>
        <taxon>Metazoa</taxon>
        <taxon>Chordata</taxon>
        <taxon>Craniata</taxon>
        <taxon>Vertebrata</taxon>
        <taxon>Euteleostomi</taxon>
        <taxon>Mammalia</taxon>
        <taxon>Eutheria</taxon>
        <taxon>Euarchontoglires</taxon>
        <taxon>Glires</taxon>
        <taxon>Rodentia</taxon>
        <taxon>Myomorpha</taxon>
        <taxon>Muroidea</taxon>
        <taxon>Muridae</taxon>
        <taxon>Murinae</taxon>
        <taxon>Mus</taxon>
        <taxon>Mus</taxon>
    </lineage>
</organism>
<name>A0A8C6IKM8_MUSSI</name>
<feature type="signal peptide" evidence="1">
    <location>
        <begin position="1"/>
        <end position="19"/>
    </location>
</feature>
<evidence type="ECO:0000256" key="1">
    <source>
        <dbReference type="SAM" id="SignalP"/>
    </source>
</evidence>
<dbReference type="AlphaFoldDB" id="A0A8C6IKM8"/>
<protein>
    <submittedName>
        <fullName evidence="2">Predicted gene 15056</fullName>
    </submittedName>
</protein>
<reference evidence="2" key="1">
    <citation type="submission" date="2025-08" db="UniProtKB">
        <authorList>
            <consortium name="Ensembl"/>
        </authorList>
    </citation>
    <scope>IDENTIFICATION</scope>
</reference>
<dbReference type="Ensembl" id="ENSMSIT00000047888.1">
    <property type="protein sequence ID" value="ENSMSIP00000037945.1"/>
    <property type="gene ID" value="ENSMSIG00000031616.1"/>
</dbReference>
<evidence type="ECO:0000313" key="2">
    <source>
        <dbReference type="Ensembl" id="ENSMSIP00000037945.1"/>
    </source>
</evidence>
<sequence>MKLLYLLIPVILLISQAMAAPEGCKQERQNEWKDLAQKKGTFINAFINNYEHHYCDSPTTVCLRRKTKCIRMPGFCPGRSFCCMRTMT</sequence>
<evidence type="ECO:0000313" key="3">
    <source>
        <dbReference type="Proteomes" id="UP000694415"/>
    </source>
</evidence>
<dbReference type="GeneTree" id="ENSGT00420000030484"/>
<feature type="chain" id="PRO_5034911933" evidence="1">
    <location>
        <begin position="20"/>
        <end position="88"/>
    </location>
</feature>
<dbReference type="Proteomes" id="UP000694415">
    <property type="component" value="Unplaced"/>
</dbReference>
<keyword evidence="3" id="KW-1185">Reference proteome</keyword>
<accession>A0A8C6IKM8</accession>
<keyword evidence="1" id="KW-0732">Signal</keyword>